<gene>
    <name evidence="2" type="ORF">CALCODRAFT_495507</name>
</gene>
<dbReference type="Proteomes" id="UP000076842">
    <property type="component" value="Unassembled WGS sequence"/>
</dbReference>
<evidence type="ECO:0000256" key="1">
    <source>
        <dbReference type="SAM" id="MobiDB-lite"/>
    </source>
</evidence>
<dbReference type="PANTHER" id="PTHR28244:SF1">
    <property type="entry name" value="RNA POLYMERASE I-SPECIFIC TRANSCRIPTION INITIATION FACTOR RRN11"/>
    <property type="match status" value="1"/>
</dbReference>
<feature type="compositionally biased region" description="Basic and acidic residues" evidence="1">
    <location>
        <begin position="190"/>
        <end position="203"/>
    </location>
</feature>
<dbReference type="InterPro" id="IPR053029">
    <property type="entry name" value="RNA_pol_I-specific_init_factor"/>
</dbReference>
<proteinExistence type="predicted"/>
<organism evidence="2 3">
    <name type="scientific">Calocera cornea HHB12733</name>
    <dbReference type="NCBI Taxonomy" id="1353952"/>
    <lineage>
        <taxon>Eukaryota</taxon>
        <taxon>Fungi</taxon>
        <taxon>Dikarya</taxon>
        <taxon>Basidiomycota</taxon>
        <taxon>Agaricomycotina</taxon>
        <taxon>Dacrymycetes</taxon>
        <taxon>Dacrymycetales</taxon>
        <taxon>Dacrymycetaceae</taxon>
        <taxon>Calocera</taxon>
    </lineage>
</organism>
<reference evidence="2 3" key="1">
    <citation type="journal article" date="2016" name="Mol. Biol. Evol.">
        <title>Comparative Genomics of Early-Diverging Mushroom-Forming Fungi Provides Insights into the Origins of Lignocellulose Decay Capabilities.</title>
        <authorList>
            <person name="Nagy L.G."/>
            <person name="Riley R."/>
            <person name="Tritt A."/>
            <person name="Adam C."/>
            <person name="Daum C."/>
            <person name="Floudas D."/>
            <person name="Sun H."/>
            <person name="Yadav J.S."/>
            <person name="Pangilinan J."/>
            <person name="Larsson K.H."/>
            <person name="Matsuura K."/>
            <person name="Barry K."/>
            <person name="Labutti K."/>
            <person name="Kuo R."/>
            <person name="Ohm R.A."/>
            <person name="Bhattacharya S.S."/>
            <person name="Shirouzu T."/>
            <person name="Yoshinaga Y."/>
            <person name="Martin F.M."/>
            <person name="Grigoriev I.V."/>
            <person name="Hibbett D.S."/>
        </authorList>
    </citation>
    <scope>NUCLEOTIDE SEQUENCE [LARGE SCALE GENOMIC DNA]</scope>
    <source>
        <strain evidence="2 3">HHB12733</strain>
    </source>
</reference>
<dbReference type="InParanoid" id="A0A165GGA2"/>
<dbReference type="InterPro" id="IPR011990">
    <property type="entry name" value="TPR-like_helical_dom_sf"/>
</dbReference>
<evidence type="ECO:0008006" key="4">
    <source>
        <dbReference type="Google" id="ProtNLM"/>
    </source>
</evidence>
<dbReference type="GO" id="GO:0042790">
    <property type="term" value="P:nucleolar large rRNA transcription by RNA polymerase I"/>
    <property type="evidence" value="ECO:0007669"/>
    <property type="project" value="TreeGrafter"/>
</dbReference>
<dbReference type="GO" id="GO:0017025">
    <property type="term" value="F:TBP-class protein binding"/>
    <property type="evidence" value="ECO:0007669"/>
    <property type="project" value="TreeGrafter"/>
</dbReference>
<keyword evidence="3" id="KW-1185">Reference proteome</keyword>
<dbReference type="Gene3D" id="1.25.40.10">
    <property type="entry name" value="Tetratricopeptide repeat domain"/>
    <property type="match status" value="1"/>
</dbReference>
<name>A0A165GGA2_9BASI</name>
<dbReference type="OrthoDB" id="2159786at2759"/>
<dbReference type="Pfam" id="PF04090">
    <property type="entry name" value="Rrn11"/>
    <property type="match status" value="1"/>
</dbReference>
<dbReference type="InterPro" id="IPR007224">
    <property type="entry name" value="TIF_Rrn11"/>
</dbReference>
<dbReference type="GO" id="GO:0070860">
    <property type="term" value="C:RNA polymerase I core factor complex"/>
    <property type="evidence" value="ECO:0007669"/>
    <property type="project" value="TreeGrafter"/>
</dbReference>
<evidence type="ECO:0000313" key="2">
    <source>
        <dbReference type="EMBL" id="KZT58034.1"/>
    </source>
</evidence>
<feature type="region of interest" description="Disordered" evidence="1">
    <location>
        <begin position="190"/>
        <end position="222"/>
    </location>
</feature>
<accession>A0A165GGA2</accession>
<protein>
    <recommendedName>
        <fullName evidence="4">ER membrane protein complex subunit 2</fullName>
    </recommendedName>
</protein>
<dbReference type="GO" id="GO:0001181">
    <property type="term" value="F:RNA polymerase I general transcription initiation factor activity"/>
    <property type="evidence" value="ECO:0007669"/>
    <property type="project" value="InterPro"/>
</dbReference>
<evidence type="ECO:0000313" key="3">
    <source>
        <dbReference type="Proteomes" id="UP000076842"/>
    </source>
</evidence>
<dbReference type="GO" id="GO:0001164">
    <property type="term" value="F:RNA polymerase I core promoter sequence-specific DNA binding"/>
    <property type="evidence" value="ECO:0007669"/>
    <property type="project" value="InterPro"/>
</dbReference>
<dbReference type="FunCoup" id="A0A165GGA2">
    <property type="interactions" value="38"/>
</dbReference>
<sequence length="222" mass="24705">MALFTPAASASPRDPAHLLRSARASHLARTNDILHLSLQRGDLARAKSAWAILIRCKEFDWRKDWRVGLAVLGRREEDRVAFLQKAFLAVPEEKEAILRELTLSYIAQHRERAALDQLELYLHQFPFQDNPTLHAHAGMLCLFLAQGTSSTSSSGSSSNLPDHALLRQARQSFLTALSLDPENDAARAYRDLVDELAKDRPGEEESFEQEASDVGSESESAG</sequence>
<dbReference type="STRING" id="1353952.A0A165GGA2"/>
<dbReference type="EMBL" id="KV423956">
    <property type="protein sequence ID" value="KZT58034.1"/>
    <property type="molecule type" value="Genomic_DNA"/>
</dbReference>
<dbReference type="AlphaFoldDB" id="A0A165GGA2"/>
<dbReference type="PANTHER" id="PTHR28244">
    <property type="entry name" value="RNA POLYMERASE I-SPECIFIC TRANSCRIPTION INITIATION FACTOR RRN11"/>
    <property type="match status" value="1"/>
</dbReference>